<dbReference type="PANTHER" id="PTHR38926">
    <property type="entry name" value="F-BOX DOMAIN CONTAINING PROTEIN, EXPRESSED"/>
    <property type="match status" value="1"/>
</dbReference>
<dbReference type="PANTHER" id="PTHR38926:SF5">
    <property type="entry name" value="F-BOX AND LEUCINE-RICH REPEAT PROTEIN 6"/>
    <property type="match status" value="1"/>
</dbReference>
<comment type="caution">
    <text evidence="1">The sequence shown here is derived from an EMBL/GenBank/DDBJ whole genome shotgun (WGS) entry which is preliminary data.</text>
</comment>
<keyword evidence="2" id="KW-1185">Reference proteome</keyword>
<organism evidence="1 2">
    <name type="scientific">Tetracentron sinense</name>
    <name type="common">Spur-leaf</name>
    <dbReference type="NCBI Taxonomy" id="13715"/>
    <lineage>
        <taxon>Eukaryota</taxon>
        <taxon>Viridiplantae</taxon>
        <taxon>Streptophyta</taxon>
        <taxon>Embryophyta</taxon>
        <taxon>Tracheophyta</taxon>
        <taxon>Spermatophyta</taxon>
        <taxon>Magnoliopsida</taxon>
        <taxon>Trochodendrales</taxon>
        <taxon>Trochodendraceae</taxon>
        <taxon>Tetracentron</taxon>
    </lineage>
</organism>
<accession>A0A834Y953</accession>
<name>A0A834Y953_TETSI</name>
<protein>
    <submittedName>
        <fullName evidence="1">Uncharacterized protein</fullName>
    </submittedName>
</protein>
<gene>
    <name evidence="1" type="ORF">HHK36_031738</name>
</gene>
<dbReference type="Proteomes" id="UP000655225">
    <property type="component" value="Unassembled WGS sequence"/>
</dbReference>
<reference evidence="1 2" key="1">
    <citation type="submission" date="2020-04" db="EMBL/GenBank/DDBJ databases">
        <title>Plant Genome Project.</title>
        <authorList>
            <person name="Zhang R.-G."/>
        </authorList>
    </citation>
    <scope>NUCLEOTIDE SEQUENCE [LARGE SCALE GENOMIC DNA]</scope>
    <source>
        <strain evidence="1">YNK0</strain>
        <tissue evidence="1">Leaf</tissue>
    </source>
</reference>
<dbReference type="SUPFAM" id="SSF52047">
    <property type="entry name" value="RNI-like"/>
    <property type="match status" value="1"/>
</dbReference>
<dbReference type="AlphaFoldDB" id="A0A834Y953"/>
<proteinExistence type="predicted"/>
<dbReference type="Gene3D" id="3.80.10.10">
    <property type="entry name" value="Ribonuclease Inhibitor"/>
    <property type="match status" value="1"/>
</dbReference>
<dbReference type="EMBL" id="JABCRI010000220">
    <property type="protein sequence ID" value="KAF8370233.1"/>
    <property type="molecule type" value="Genomic_DNA"/>
</dbReference>
<dbReference type="InterPro" id="IPR032675">
    <property type="entry name" value="LRR_dom_sf"/>
</dbReference>
<evidence type="ECO:0000313" key="1">
    <source>
        <dbReference type="EMBL" id="KAF8370233.1"/>
    </source>
</evidence>
<dbReference type="OrthoDB" id="1929062at2759"/>
<evidence type="ECO:0000313" key="2">
    <source>
        <dbReference type="Proteomes" id="UP000655225"/>
    </source>
</evidence>
<sequence>MVGIKASQDFLCLSFEMEQGETLGLMAQVDPEDNQWCISWWLAMEDGLIQEGKLPMVFYNDGFSFCFWANLEFLDHSSSGFLKLAVNRCRNYVIELLFPSTSKLEDLIFVSNECPSLKILGLPLVLVKIHNTILPTFRSNDEMNHVPRLVAKWKDLERMHIQDNPPYFKEILVQISLHCKNFTGLNKSGYMDDDEALAIVDFLPKLKYLTLTSAFLSKKNLKLILEGWKNWL</sequence>